<sequence length="691" mass="80528">MAFTYQNPLLLQNPMRSLNPPKNFEVLSLNLNVNLETLASLNRNASFLDANGHSRLLGKPSISSFKDISLIAFLPVCVLACLFAFAFIVVRVRSWRQERTQLRHLERVYDILECVCDAPKPTMRSTRSSGDLHIPIPKAIERLERSEVICAMPDDDMQELQDALEKMLVAVEQRRKKMGYFVRDNCYKHLRPIYTLRNSGANEMAVREHDSIRREEQKEALQDSDDNDEAIHATDVPQRFWKFSKECRDKVDDAALKEAYDLIVAPWKDDVLQPHFILDKPVYRYADKLDYVVETPEVYLRRERMERRERRRNEKRMRCSDASDEPSTSQRCRSKRRKVAESSSESNRNDSDTGDSHSAQSSTSTPATARNGYRGRSRPKTCKSHQNASYSDEDGDDEGDGEDEEGIEEEEVGEEEMEDEGDQEDEDEEEGEEDEEEAREEDEEENEEEEPEKKLGKHERGQKKTSEEQYEDGGEDEKEMERSESRSSYVDDDEYASTSDCSICRMEAKAEEMSPEKALRYKKAMKRLNKLKKSLDFYHERSTVKLDVHPEIHETDNISHLMEQEMKRTVTCVPLMQMIADHTYAHVEAEHHIQMRNEALRECEERIFKYYDHLYGNTAKIRELKDSEIAECKRLMQEYKELEEEFYAENSEECESSDGSEGGEDEEEEEEEGEEDEDEDEEEDEVSDESD</sequence>
<feature type="compositionally biased region" description="Acidic residues" evidence="1">
    <location>
        <begin position="468"/>
        <end position="478"/>
    </location>
</feature>
<dbReference type="AlphaFoldDB" id="A0AA39H5R4"/>
<feature type="transmembrane region" description="Helical" evidence="2">
    <location>
        <begin position="68"/>
        <end position="90"/>
    </location>
</feature>
<protein>
    <submittedName>
        <fullName evidence="3">Uncharacterized protein</fullName>
    </submittedName>
</protein>
<feature type="compositionally biased region" description="Basic residues" evidence="1">
    <location>
        <begin position="373"/>
        <end position="383"/>
    </location>
</feature>
<dbReference type="Proteomes" id="UP001175271">
    <property type="component" value="Unassembled WGS sequence"/>
</dbReference>
<keyword evidence="2" id="KW-0472">Membrane</keyword>
<keyword evidence="2" id="KW-1133">Transmembrane helix</keyword>
<feature type="region of interest" description="Disordered" evidence="1">
    <location>
        <begin position="306"/>
        <end position="498"/>
    </location>
</feature>
<gene>
    <name evidence="3" type="ORF">QR680_002676</name>
</gene>
<evidence type="ECO:0000313" key="3">
    <source>
        <dbReference type="EMBL" id="KAK0398619.1"/>
    </source>
</evidence>
<feature type="compositionally biased region" description="Basic and acidic residues" evidence="1">
    <location>
        <begin position="451"/>
        <end position="467"/>
    </location>
</feature>
<name>A0AA39H5R4_9BILA</name>
<evidence type="ECO:0000256" key="1">
    <source>
        <dbReference type="SAM" id="MobiDB-lite"/>
    </source>
</evidence>
<comment type="caution">
    <text evidence="3">The sequence shown here is derived from an EMBL/GenBank/DDBJ whole genome shotgun (WGS) entry which is preliminary data.</text>
</comment>
<proteinExistence type="predicted"/>
<feature type="compositionally biased region" description="Basic and acidic residues" evidence="1">
    <location>
        <begin position="306"/>
        <end position="321"/>
    </location>
</feature>
<reference evidence="3" key="1">
    <citation type="submission" date="2023-06" db="EMBL/GenBank/DDBJ databases">
        <title>Genomic analysis of the entomopathogenic nematode Steinernema hermaphroditum.</title>
        <authorList>
            <person name="Schwarz E.M."/>
            <person name="Heppert J.K."/>
            <person name="Baniya A."/>
            <person name="Schwartz H.T."/>
            <person name="Tan C.-H."/>
            <person name="Antoshechkin I."/>
            <person name="Sternberg P.W."/>
            <person name="Goodrich-Blair H."/>
            <person name="Dillman A.R."/>
        </authorList>
    </citation>
    <scope>NUCLEOTIDE SEQUENCE</scope>
    <source>
        <strain evidence="3">PS9179</strain>
        <tissue evidence="3">Whole animal</tissue>
    </source>
</reference>
<organism evidence="3 4">
    <name type="scientific">Steinernema hermaphroditum</name>
    <dbReference type="NCBI Taxonomy" id="289476"/>
    <lineage>
        <taxon>Eukaryota</taxon>
        <taxon>Metazoa</taxon>
        <taxon>Ecdysozoa</taxon>
        <taxon>Nematoda</taxon>
        <taxon>Chromadorea</taxon>
        <taxon>Rhabditida</taxon>
        <taxon>Tylenchina</taxon>
        <taxon>Panagrolaimomorpha</taxon>
        <taxon>Strongyloidoidea</taxon>
        <taxon>Steinernematidae</taxon>
        <taxon>Steinernema</taxon>
    </lineage>
</organism>
<feature type="compositionally biased region" description="Acidic residues" evidence="1">
    <location>
        <begin position="391"/>
        <end position="450"/>
    </location>
</feature>
<evidence type="ECO:0000256" key="2">
    <source>
        <dbReference type="SAM" id="Phobius"/>
    </source>
</evidence>
<feature type="region of interest" description="Disordered" evidence="1">
    <location>
        <begin position="645"/>
        <end position="691"/>
    </location>
</feature>
<accession>A0AA39H5R4</accession>
<keyword evidence="2" id="KW-0812">Transmembrane</keyword>
<dbReference type="EMBL" id="JAUCMV010000005">
    <property type="protein sequence ID" value="KAK0398619.1"/>
    <property type="molecule type" value="Genomic_DNA"/>
</dbReference>
<keyword evidence="4" id="KW-1185">Reference proteome</keyword>
<feature type="compositionally biased region" description="Low complexity" evidence="1">
    <location>
        <begin position="356"/>
        <end position="369"/>
    </location>
</feature>
<evidence type="ECO:0000313" key="4">
    <source>
        <dbReference type="Proteomes" id="UP001175271"/>
    </source>
</evidence>